<organism evidence="3">
    <name type="scientific">Cuerna arida</name>
    <dbReference type="NCBI Taxonomy" id="1464854"/>
    <lineage>
        <taxon>Eukaryota</taxon>
        <taxon>Metazoa</taxon>
        <taxon>Ecdysozoa</taxon>
        <taxon>Arthropoda</taxon>
        <taxon>Hexapoda</taxon>
        <taxon>Insecta</taxon>
        <taxon>Pterygota</taxon>
        <taxon>Neoptera</taxon>
        <taxon>Paraneoptera</taxon>
        <taxon>Hemiptera</taxon>
        <taxon>Auchenorrhyncha</taxon>
        <taxon>Membracoidea</taxon>
        <taxon>Cicadellidae</taxon>
        <taxon>Cicadellinae</taxon>
        <taxon>Proconiini</taxon>
        <taxon>Cuerna</taxon>
    </lineage>
</organism>
<dbReference type="SUPFAM" id="SSF51197">
    <property type="entry name" value="Clavaminate synthase-like"/>
    <property type="match status" value="1"/>
</dbReference>
<evidence type="ECO:0000256" key="1">
    <source>
        <dbReference type="SAM" id="Phobius"/>
    </source>
</evidence>
<reference evidence="3" key="1">
    <citation type="submission" date="2015-11" db="EMBL/GenBank/DDBJ databases">
        <title>De novo transcriptome assembly of four potential Pierce s Disease insect vectors from Arizona vineyards.</title>
        <authorList>
            <person name="Tassone E.E."/>
        </authorList>
    </citation>
    <scope>NUCLEOTIDE SEQUENCE</scope>
</reference>
<proteinExistence type="predicted"/>
<feature type="domain" description="Cupin-like" evidence="2">
    <location>
        <begin position="129"/>
        <end position="282"/>
    </location>
</feature>
<gene>
    <name evidence="3" type="ORF">g.3315</name>
</gene>
<sequence>REPPEMEEAATRLSAILARAESLTVDPRDLPASHKLLGRIPSSPRRGQGSLLYFLAGIVTVTVAVAYGLQLYTHAGLARVLLKWRGYDIYRERCAVTLPDKLVNWVRPAEDCTMCVGITQVDKVSEILPEEFETKYAYSGKPVVVVDGTRSWPGRHILTFQFFKNLYNGSLEQVACQFFPYETEFRSLREVFRMSDDRAQMRDGTKPWYIGWSNCDNHVARVLKEQYSRPYFLPETSENKKTDWIFMGSPGYGAKMHVDSVSHPSWQAQLRGRKKWTLQPPPECIYQCNTLEIIVNPGEIIVLDTNRWYHQTVILQGEMSLTIGAEYD</sequence>
<dbReference type="Pfam" id="PF13621">
    <property type="entry name" value="Cupin_8"/>
    <property type="match status" value="1"/>
</dbReference>
<dbReference type="AlphaFoldDB" id="A0A1B6GX48"/>
<evidence type="ECO:0000313" key="3">
    <source>
        <dbReference type="EMBL" id="JAS66980.1"/>
    </source>
</evidence>
<dbReference type="GO" id="GO:0016706">
    <property type="term" value="F:2-oxoglutarate-dependent dioxygenase activity"/>
    <property type="evidence" value="ECO:0007669"/>
    <property type="project" value="TreeGrafter"/>
</dbReference>
<dbReference type="EMBL" id="GECZ01002789">
    <property type="protein sequence ID" value="JAS66980.1"/>
    <property type="molecule type" value="Transcribed_RNA"/>
</dbReference>
<keyword evidence="1" id="KW-0472">Membrane</keyword>
<dbReference type="PANTHER" id="PTHR12480:SF19">
    <property type="entry name" value="CUPIN-LIKE DOMAIN-CONTAINING PROTEIN"/>
    <property type="match status" value="1"/>
</dbReference>
<feature type="transmembrane region" description="Helical" evidence="1">
    <location>
        <begin position="51"/>
        <end position="72"/>
    </location>
</feature>
<dbReference type="InterPro" id="IPR041667">
    <property type="entry name" value="Cupin_8"/>
</dbReference>
<keyword evidence="1" id="KW-0812">Transmembrane</keyword>
<dbReference type="InterPro" id="IPR050910">
    <property type="entry name" value="JMJD6_ArgDemeth/LysHydrox"/>
</dbReference>
<dbReference type="PANTHER" id="PTHR12480">
    <property type="entry name" value="ARGININE DEMETHYLASE AND LYSYL-HYDROXYLASE JMJD"/>
    <property type="match status" value="1"/>
</dbReference>
<keyword evidence="1" id="KW-1133">Transmembrane helix</keyword>
<protein>
    <recommendedName>
        <fullName evidence="2">Cupin-like domain-containing protein</fullName>
    </recommendedName>
</protein>
<accession>A0A1B6GX48</accession>
<dbReference type="Gene3D" id="2.60.120.650">
    <property type="entry name" value="Cupin"/>
    <property type="match status" value="1"/>
</dbReference>
<evidence type="ECO:0000259" key="2">
    <source>
        <dbReference type="Pfam" id="PF13621"/>
    </source>
</evidence>
<name>A0A1B6GX48_9HEMI</name>
<feature type="non-terminal residue" evidence="3">
    <location>
        <position position="1"/>
    </location>
</feature>